<keyword evidence="2" id="KW-1185">Reference proteome</keyword>
<evidence type="ECO:0000313" key="2">
    <source>
        <dbReference type="Proteomes" id="UP000233524"/>
    </source>
</evidence>
<dbReference type="Gene3D" id="3.80.10.10">
    <property type="entry name" value="Ribonuclease Inhibitor"/>
    <property type="match status" value="1"/>
</dbReference>
<evidence type="ECO:0000313" key="1">
    <source>
        <dbReference type="EMBL" id="PKS11790.1"/>
    </source>
</evidence>
<dbReference type="EMBL" id="NLAX01000004">
    <property type="protein sequence ID" value="PKS11790.1"/>
    <property type="molecule type" value="Genomic_DNA"/>
</dbReference>
<proteinExistence type="predicted"/>
<organism evidence="1 2">
    <name type="scientific">Lomentospora prolificans</name>
    <dbReference type="NCBI Taxonomy" id="41688"/>
    <lineage>
        <taxon>Eukaryota</taxon>
        <taxon>Fungi</taxon>
        <taxon>Dikarya</taxon>
        <taxon>Ascomycota</taxon>
        <taxon>Pezizomycotina</taxon>
        <taxon>Sordariomycetes</taxon>
        <taxon>Hypocreomycetidae</taxon>
        <taxon>Microascales</taxon>
        <taxon>Microascaceae</taxon>
        <taxon>Lomentospora</taxon>
    </lineage>
</organism>
<dbReference type="InParanoid" id="A0A2N3NH76"/>
<comment type="caution">
    <text evidence="1">The sequence shown here is derived from an EMBL/GenBank/DDBJ whole genome shotgun (WGS) entry which is preliminary data.</text>
</comment>
<sequence>MDYSRLAMRETLGAGPPSYQDAVTTGGQGWVELVAPYVLTRDYVSLCLVSRRFHDVFCPRLWKDPVFTARILGLDPSNDFSWYIAFIFTRAPKARLSTRQHVLSLDFRHFAKAAYHFRAQSPITSSISTIPTLFPNLVCILLDGHTEIEATRIFRGGFYPSRNQGPVLLSLAQCQTVIESKTLETSWALPVQYLDVSGLTGSMRPLINAADRLPLLHVLKARGRELTTADASDLVQAFSGKLWSLDLSDNPLSDAVLPPLAQFMMKGKSLRNDAHFSVEGMLDWPHCQGSDAHGPFYHVKESGFSDTFSHADRYLADPPVYLSGTDLDGSNQPRAFRGNGRTPIKNDSIDFLKQTLLGEACAVTADAVISAGRFRPVVLTHLHLSNTKVSELGIGRLIRDSAGQLELLDCESAQLNIAIPRQSQWPRSTKLYGMLGAPHIFRPVLSSNLRELRVHHSIVTRIPTLEAEGLSSLHRLWLAETSIGQRCEMAYPQAFVPDLNPRIISLTLTRIPRRSSGPLVERIVTFLKAASAQERAIVDATISSSRRAPMMLRGLRRICLEFEADPMDDPGRFATSADLDTDGILDLSLEALTFTSSRQADTSYTGHPGRAQVHPLKADFTRYGDEYVSHTVQWRGTTFEARVWVGSGIASSNPATNAYQKLVRSGHRQIVGAATPAHVKAGVPADSLIYLDAWDAMILPAKIETPRQEELAGMKDVLAELKKYRMITREAYAKQKQKHAGERGQVPLGAPHYFYTGKVEVVAKDGNTHYHASEYWR</sequence>
<name>A0A2N3NH76_9PEZI</name>
<dbReference type="VEuPathDB" id="FungiDB:jhhlp_001083"/>
<dbReference type="SUPFAM" id="SSF52058">
    <property type="entry name" value="L domain-like"/>
    <property type="match status" value="1"/>
</dbReference>
<dbReference type="AlphaFoldDB" id="A0A2N3NH76"/>
<protein>
    <submittedName>
        <fullName evidence="1">Uncharacterized protein</fullName>
    </submittedName>
</protein>
<dbReference type="Proteomes" id="UP000233524">
    <property type="component" value="Unassembled WGS sequence"/>
</dbReference>
<accession>A0A2N3NH76</accession>
<reference evidence="1 2" key="1">
    <citation type="journal article" date="2017" name="G3 (Bethesda)">
        <title>First Draft Genome Sequence of the Pathogenic Fungus Lomentospora prolificans (Formerly Scedosporium prolificans).</title>
        <authorList>
            <person name="Luo R."/>
            <person name="Zimin A."/>
            <person name="Workman R."/>
            <person name="Fan Y."/>
            <person name="Pertea G."/>
            <person name="Grossman N."/>
            <person name="Wear M.P."/>
            <person name="Jia B."/>
            <person name="Miller H."/>
            <person name="Casadevall A."/>
            <person name="Timp W."/>
            <person name="Zhang S.X."/>
            <person name="Salzberg S.L."/>
        </authorList>
    </citation>
    <scope>NUCLEOTIDE SEQUENCE [LARGE SCALE GENOMIC DNA]</scope>
    <source>
        <strain evidence="1 2">JHH-5317</strain>
    </source>
</reference>
<dbReference type="InterPro" id="IPR032675">
    <property type="entry name" value="LRR_dom_sf"/>
</dbReference>
<dbReference type="OrthoDB" id="5213490at2759"/>
<gene>
    <name evidence="1" type="ORF">jhhlp_001083</name>
</gene>